<dbReference type="Proteomes" id="UP000235861">
    <property type="component" value="Unassembled WGS sequence"/>
</dbReference>
<keyword evidence="3" id="KW-0812">Transmembrane</keyword>
<keyword evidence="1 2" id="KW-0238">DNA-binding</keyword>
<keyword evidence="3" id="KW-0472">Membrane</keyword>
<evidence type="ECO:0000259" key="4">
    <source>
        <dbReference type="PROSITE" id="PS51755"/>
    </source>
</evidence>
<evidence type="ECO:0000256" key="1">
    <source>
        <dbReference type="ARBA" id="ARBA00023125"/>
    </source>
</evidence>
<accession>A0A2H9U6I2</accession>
<evidence type="ECO:0000313" key="5">
    <source>
        <dbReference type="EMBL" id="PJG59645.1"/>
    </source>
</evidence>
<dbReference type="InterPro" id="IPR036388">
    <property type="entry name" value="WH-like_DNA-bd_sf"/>
</dbReference>
<dbReference type="PROSITE" id="PS51755">
    <property type="entry name" value="OMPR_PHOB"/>
    <property type="match status" value="1"/>
</dbReference>
<comment type="caution">
    <text evidence="5">The sequence shown here is derived from an EMBL/GenBank/DDBJ whole genome shotgun (WGS) entry which is preliminary data.</text>
</comment>
<dbReference type="GO" id="GO:0000160">
    <property type="term" value="P:phosphorelay signal transduction system"/>
    <property type="evidence" value="ECO:0007669"/>
    <property type="project" value="InterPro"/>
</dbReference>
<dbReference type="Gene3D" id="1.10.10.10">
    <property type="entry name" value="Winged helix-like DNA-binding domain superfamily/Winged helix DNA-binding domain"/>
    <property type="match status" value="1"/>
</dbReference>
<dbReference type="AlphaFoldDB" id="A0A2H9U6I2"/>
<dbReference type="InterPro" id="IPR016032">
    <property type="entry name" value="Sig_transdc_resp-reg_C-effctor"/>
</dbReference>
<dbReference type="OrthoDB" id="8430416at2"/>
<evidence type="ECO:0000256" key="3">
    <source>
        <dbReference type="SAM" id="Phobius"/>
    </source>
</evidence>
<evidence type="ECO:0000313" key="6">
    <source>
        <dbReference type="Proteomes" id="UP000235861"/>
    </source>
</evidence>
<dbReference type="Pfam" id="PF00486">
    <property type="entry name" value="Trans_reg_C"/>
    <property type="match status" value="1"/>
</dbReference>
<organism evidence="5 6">
    <name type="scientific">Aeromonas cavernicola</name>
    <dbReference type="NCBI Taxonomy" id="1006623"/>
    <lineage>
        <taxon>Bacteria</taxon>
        <taxon>Pseudomonadati</taxon>
        <taxon>Pseudomonadota</taxon>
        <taxon>Gammaproteobacteria</taxon>
        <taxon>Aeromonadales</taxon>
        <taxon>Aeromonadaceae</taxon>
        <taxon>Aeromonas</taxon>
    </lineage>
</organism>
<sequence length="408" mass="46621">MSSKTYKIAGDIFFSAAIFRLSKGQKDIKLSNKEAELLELLCNDAGTVITRGILLNALWPNQDNTDTNLNRQILSLRRKFESLGLLEAIDTIPRVGYIFCAPIETITDECPVATINNEENKIVTDQLDDTKKYTRRKYDHYLSKRKVLIVALSVILLVFFTLLGYSLVERDEIKMINVDNVSFYINRNSEKKLNLETRKIIPVIKEINSSNRHISIFVGQEAISYLTIDQKNKKISTNVFLLRSGHPILEELQCVIMSMENPGDKITNNYDKRDTTVRYHSNCRTTDQWVDMTQQNNILTTMDREIIVTKFIAKDSSGNTLFDIDSFGYAKRENNKFIVDMNNNIVNFIGQQALINNKIATTLIAALIPPKQKSIFTRLKKGVQMSNYIGGIIIWPGKEFLNVSQKNI</sequence>
<keyword evidence="6" id="KW-1185">Reference proteome</keyword>
<gene>
    <name evidence="5" type="ORF">CUC53_06050</name>
</gene>
<dbReference type="SUPFAM" id="SSF46894">
    <property type="entry name" value="C-terminal effector domain of the bipartite response regulators"/>
    <property type="match status" value="1"/>
</dbReference>
<reference evidence="5 6" key="1">
    <citation type="submission" date="2017-11" db="EMBL/GenBank/DDBJ databases">
        <title>Draft genome sequence of environmental isolate Aeromonas cavernicola sp. nov. MDC 2508.</title>
        <authorList>
            <person name="Colston S.M."/>
            <person name="Navarro A."/>
            <person name="Martinez-Murcia A.J."/>
            <person name="Graf J."/>
        </authorList>
    </citation>
    <scope>NUCLEOTIDE SEQUENCE [LARGE SCALE GENOMIC DNA]</scope>
    <source>
        <strain evidence="5 6">MDC 2508</strain>
    </source>
</reference>
<dbReference type="RefSeq" id="WP_100293321.1">
    <property type="nucleotide sequence ID" value="NZ_PGGC01000051.1"/>
</dbReference>
<name>A0A2H9U6I2_9GAMM</name>
<proteinExistence type="predicted"/>
<feature type="domain" description="OmpR/PhoB-type" evidence="4">
    <location>
        <begin position="3"/>
        <end position="101"/>
    </location>
</feature>
<feature type="DNA-binding region" description="OmpR/PhoB-type" evidence="2">
    <location>
        <begin position="3"/>
        <end position="101"/>
    </location>
</feature>
<dbReference type="EMBL" id="PGGC01000051">
    <property type="protein sequence ID" value="PJG59645.1"/>
    <property type="molecule type" value="Genomic_DNA"/>
</dbReference>
<dbReference type="InterPro" id="IPR001867">
    <property type="entry name" value="OmpR/PhoB-type_DNA-bd"/>
</dbReference>
<dbReference type="SMART" id="SM00862">
    <property type="entry name" value="Trans_reg_C"/>
    <property type="match status" value="1"/>
</dbReference>
<evidence type="ECO:0000256" key="2">
    <source>
        <dbReference type="PROSITE-ProRule" id="PRU01091"/>
    </source>
</evidence>
<protein>
    <submittedName>
        <fullName evidence="5">Winged helix family transcriptional regulator</fullName>
    </submittedName>
</protein>
<dbReference type="CDD" id="cd00383">
    <property type="entry name" value="trans_reg_C"/>
    <property type="match status" value="1"/>
</dbReference>
<keyword evidence="3" id="KW-1133">Transmembrane helix</keyword>
<dbReference type="GO" id="GO:0003677">
    <property type="term" value="F:DNA binding"/>
    <property type="evidence" value="ECO:0007669"/>
    <property type="project" value="UniProtKB-UniRule"/>
</dbReference>
<feature type="transmembrane region" description="Helical" evidence="3">
    <location>
        <begin position="147"/>
        <end position="168"/>
    </location>
</feature>
<dbReference type="GO" id="GO:0006355">
    <property type="term" value="P:regulation of DNA-templated transcription"/>
    <property type="evidence" value="ECO:0007669"/>
    <property type="project" value="InterPro"/>
</dbReference>